<keyword evidence="3" id="KW-1185">Reference proteome</keyword>
<protein>
    <submittedName>
        <fullName evidence="2">DUF3429 domain-containing protein</fullName>
    </submittedName>
</protein>
<gene>
    <name evidence="2" type="ORF">CWE12_08420</name>
</gene>
<keyword evidence="1" id="KW-0812">Transmembrane</keyword>
<proteinExistence type="predicted"/>
<sequence length="146" mass="16067">MNDVTQQTAIRLAWAGLAPFILLAALGVVGIYQGLALQAFLAYSAVILSFLGGIHWGLIMAGEMEKPQGRLLICMLPSLVGWLAVAFAPALVALVVLGLFYILWLRYDVEAVTQDWYQKMRRPITFVVTGTHFLWFIAIASERAVG</sequence>
<feature type="transmembrane region" description="Helical" evidence="1">
    <location>
        <begin position="124"/>
        <end position="141"/>
    </location>
</feature>
<dbReference type="Pfam" id="PF11911">
    <property type="entry name" value="DUF3429"/>
    <property type="match status" value="1"/>
</dbReference>
<keyword evidence="1" id="KW-1133">Transmembrane helix</keyword>
<dbReference type="RefSeq" id="WP_126789247.1">
    <property type="nucleotide sequence ID" value="NZ_PIPN01000003.1"/>
</dbReference>
<organism evidence="2 3">
    <name type="scientific">Aliidiomarina sedimenti</name>
    <dbReference type="NCBI Taxonomy" id="1933879"/>
    <lineage>
        <taxon>Bacteria</taxon>
        <taxon>Pseudomonadati</taxon>
        <taxon>Pseudomonadota</taxon>
        <taxon>Gammaproteobacteria</taxon>
        <taxon>Alteromonadales</taxon>
        <taxon>Idiomarinaceae</taxon>
        <taxon>Aliidiomarina</taxon>
    </lineage>
</organism>
<dbReference type="PANTHER" id="PTHR15887">
    <property type="entry name" value="TRANSMEMBRANE PROTEIN 69"/>
    <property type="match status" value="1"/>
</dbReference>
<reference evidence="2 3" key="1">
    <citation type="journal article" date="2018" name="Front. Microbiol.">
        <title>Genome-Based Analysis Reveals the Taxonomy and Diversity of the Family Idiomarinaceae.</title>
        <authorList>
            <person name="Liu Y."/>
            <person name="Lai Q."/>
            <person name="Shao Z."/>
        </authorList>
    </citation>
    <scope>NUCLEOTIDE SEQUENCE [LARGE SCALE GENOMIC DNA]</scope>
    <source>
        <strain evidence="2 3">GBSy1</strain>
    </source>
</reference>
<name>A0ABY0BYY6_9GAMM</name>
<keyword evidence="1" id="KW-0472">Membrane</keyword>
<evidence type="ECO:0000256" key="1">
    <source>
        <dbReference type="SAM" id="Phobius"/>
    </source>
</evidence>
<evidence type="ECO:0000313" key="2">
    <source>
        <dbReference type="EMBL" id="RUO29976.1"/>
    </source>
</evidence>
<feature type="transmembrane region" description="Helical" evidence="1">
    <location>
        <begin position="12"/>
        <end position="34"/>
    </location>
</feature>
<dbReference type="InterPro" id="IPR021836">
    <property type="entry name" value="DUF3429"/>
</dbReference>
<comment type="caution">
    <text evidence="2">The sequence shown here is derived from an EMBL/GenBank/DDBJ whole genome shotgun (WGS) entry which is preliminary data.</text>
</comment>
<dbReference type="Proteomes" id="UP000287410">
    <property type="component" value="Unassembled WGS sequence"/>
</dbReference>
<evidence type="ECO:0000313" key="3">
    <source>
        <dbReference type="Proteomes" id="UP000287410"/>
    </source>
</evidence>
<dbReference type="PANTHER" id="PTHR15887:SF1">
    <property type="entry name" value="TRANSMEMBRANE PROTEIN 69"/>
    <property type="match status" value="1"/>
</dbReference>
<accession>A0ABY0BYY6</accession>
<feature type="transmembrane region" description="Helical" evidence="1">
    <location>
        <begin position="71"/>
        <end position="104"/>
    </location>
</feature>
<feature type="transmembrane region" description="Helical" evidence="1">
    <location>
        <begin position="40"/>
        <end position="59"/>
    </location>
</feature>
<dbReference type="EMBL" id="PIPN01000003">
    <property type="protein sequence ID" value="RUO29976.1"/>
    <property type="molecule type" value="Genomic_DNA"/>
</dbReference>